<keyword evidence="4" id="KW-0804">Transcription</keyword>
<evidence type="ECO:0000256" key="2">
    <source>
        <dbReference type="ARBA" id="ARBA00023015"/>
    </source>
</evidence>
<sequence length="105" mass="11882">MNPLSVYKAMADETRLKSLLLIYLKRELCVCDLMHGLTLSQPKVSRHLAELRKSGLVSTDRRGKWVYYQLNDALPSWVLTVIEATVSGHPELIEQELVLVANSNC</sequence>
<dbReference type="PANTHER" id="PTHR33154">
    <property type="entry name" value="TRANSCRIPTIONAL REGULATOR, ARSR FAMILY"/>
    <property type="match status" value="1"/>
</dbReference>
<dbReference type="InterPro" id="IPR001845">
    <property type="entry name" value="HTH_ArsR_DNA-bd_dom"/>
</dbReference>
<evidence type="ECO:0000256" key="3">
    <source>
        <dbReference type="ARBA" id="ARBA00023125"/>
    </source>
</evidence>
<keyword evidence="2" id="KW-0805">Transcription regulation</keyword>
<dbReference type="SMART" id="SM00418">
    <property type="entry name" value="HTH_ARSR"/>
    <property type="match status" value="1"/>
</dbReference>
<dbReference type="Proteomes" id="UP001589645">
    <property type="component" value="Unassembled WGS sequence"/>
</dbReference>
<evidence type="ECO:0000256" key="4">
    <source>
        <dbReference type="ARBA" id="ARBA00023163"/>
    </source>
</evidence>
<dbReference type="InterPro" id="IPR036388">
    <property type="entry name" value="WH-like_DNA-bd_sf"/>
</dbReference>
<keyword evidence="7" id="KW-1185">Reference proteome</keyword>
<dbReference type="PRINTS" id="PR00778">
    <property type="entry name" value="HTHARSR"/>
</dbReference>
<dbReference type="EMBL" id="JBHMEP010000001">
    <property type="protein sequence ID" value="MFB9134612.1"/>
    <property type="molecule type" value="Genomic_DNA"/>
</dbReference>
<dbReference type="NCBIfam" id="NF033788">
    <property type="entry name" value="HTH_metalloreg"/>
    <property type="match status" value="1"/>
</dbReference>
<dbReference type="InterPro" id="IPR051081">
    <property type="entry name" value="HTH_MetalResp_TranReg"/>
</dbReference>
<proteinExistence type="predicted"/>
<dbReference type="CDD" id="cd00090">
    <property type="entry name" value="HTH_ARSR"/>
    <property type="match status" value="1"/>
</dbReference>
<name>A0ABV5HKV2_9VIBR</name>
<keyword evidence="1" id="KW-0059">Arsenical resistance</keyword>
<dbReference type="InterPro" id="IPR036390">
    <property type="entry name" value="WH_DNA-bd_sf"/>
</dbReference>
<gene>
    <name evidence="6" type="ORF">ACFFUV_06440</name>
</gene>
<dbReference type="InterPro" id="IPR018334">
    <property type="entry name" value="ArsR_HTH"/>
</dbReference>
<dbReference type="PANTHER" id="PTHR33154:SF18">
    <property type="entry name" value="ARSENICAL RESISTANCE OPERON REPRESSOR"/>
    <property type="match status" value="1"/>
</dbReference>
<evidence type="ECO:0000256" key="1">
    <source>
        <dbReference type="ARBA" id="ARBA00022849"/>
    </source>
</evidence>
<dbReference type="RefSeq" id="WP_390190584.1">
    <property type="nucleotide sequence ID" value="NZ_JBHMEP010000001.1"/>
</dbReference>
<organism evidence="6 7">
    <name type="scientific">Vibrio olivae</name>
    <dbReference type="NCBI Taxonomy" id="1243002"/>
    <lineage>
        <taxon>Bacteria</taxon>
        <taxon>Pseudomonadati</taxon>
        <taxon>Pseudomonadota</taxon>
        <taxon>Gammaproteobacteria</taxon>
        <taxon>Vibrionales</taxon>
        <taxon>Vibrionaceae</taxon>
        <taxon>Vibrio</taxon>
    </lineage>
</organism>
<dbReference type="PROSITE" id="PS50987">
    <property type="entry name" value="HTH_ARSR_2"/>
    <property type="match status" value="1"/>
</dbReference>
<accession>A0ABV5HKV2</accession>
<protein>
    <submittedName>
        <fullName evidence="6">Metalloregulator ArsR/SmtB family transcription factor</fullName>
    </submittedName>
</protein>
<feature type="domain" description="HTH arsR-type" evidence="5">
    <location>
        <begin position="1"/>
        <end position="93"/>
    </location>
</feature>
<dbReference type="Gene3D" id="1.10.10.10">
    <property type="entry name" value="Winged helix-like DNA-binding domain superfamily/Winged helix DNA-binding domain"/>
    <property type="match status" value="1"/>
</dbReference>
<keyword evidence="3" id="KW-0238">DNA-binding</keyword>
<reference evidence="6 7" key="1">
    <citation type="submission" date="2024-09" db="EMBL/GenBank/DDBJ databases">
        <authorList>
            <person name="Sun Q."/>
            <person name="Mori K."/>
        </authorList>
    </citation>
    <scope>NUCLEOTIDE SEQUENCE [LARGE SCALE GENOMIC DNA]</scope>
    <source>
        <strain evidence="6 7">CECT 8064</strain>
    </source>
</reference>
<evidence type="ECO:0000313" key="6">
    <source>
        <dbReference type="EMBL" id="MFB9134612.1"/>
    </source>
</evidence>
<comment type="caution">
    <text evidence="6">The sequence shown here is derived from an EMBL/GenBank/DDBJ whole genome shotgun (WGS) entry which is preliminary data.</text>
</comment>
<dbReference type="InterPro" id="IPR011991">
    <property type="entry name" value="ArsR-like_HTH"/>
</dbReference>
<dbReference type="NCBIfam" id="NF007528">
    <property type="entry name" value="PRK10141.1"/>
    <property type="match status" value="1"/>
</dbReference>
<evidence type="ECO:0000259" key="5">
    <source>
        <dbReference type="PROSITE" id="PS50987"/>
    </source>
</evidence>
<dbReference type="SUPFAM" id="SSF46785">
    <property type="entry name" value="Winged helix' DNA-binding domain"/>
    <property type="match status" value="1"/>
</dbReference>
<dbReference type="PROSITE" id="PS00846">
    <property type="entry name" value="HTH_ARSR_1"/>
    <property type="match status" value="1"/>
</dbReference>
<evidence type="ECO:0000313" key="7">
    <source>
        <dbReference type="Proteomes" id="UP001589645"/>
    </source>
</evidence>
<dbReference type="Pfam" id="PF01022">
    <property type="entry name" value="HTH_5"/>
    <property type="match status" value="1"/>
</dbReference>